<dbReference type="Gene3D" id="2.10.25.10">
    <property type="entry name" value="Laminin"/>
    <property type="match status" value="1"/>
</dbReference>
<evidence type="ECO:0000256" key="2">
    <source>
        <dbReference type="SAM" id="Phobius"/>
    </source>
</evidence>
<keyword evidence="2" id="KW-0472">Membrane</keyword>
<evidence type="ECO:0000313" key="4">
    <source>
        <dbReference type="EMBL" id="SBT73332.1"/>
    </source>
</evidence>
<dbReference type="SUPFAM" id="SSF57196">
    <property type="entry name" value="EGF/Laminin"/>
    <property type="match status" value="1"/>
</dbReference>
<evidence type="ECO:0000259" key="3">
    <source>
        <dbReference type="PROSITE" id="PS50026"/>
    </source>
</evidence>
<evidence type="ECO:0000256" key="1">
    <source>
        <dbReference type="PROSITE-ProRule" id="PRU00076"/>
    </source>
</evidence>
<protein>
    <submittedName>
        <fullName evidence="4">EGF-like membrane protein, putative</fullName>
    </submittedName>
</protein>
<keyword evidence="2" id="KW-0812">Transmembrane</keyword>
<accession>A0A1C3KHY1</accession>
<keyword evidence="1" id="KW-0245">EGF-like domain</keyword>
<reference evidence="4 5" key="1">
    <citation type="submission" date="2016-06" db="EMBL/GenBank/DDBJ databases">
        <authorList>
            <consortium name="Pathogen Informatics"/>
        </authorList>
    </citation>
    <scope>NUCLEOTIDE SEQUENCE [LARGE SCALE GENOMIC DNA]</scope>
</reference>
<keyword evidence="2" id="KW-1133">Transmembrane helix</keyword>
<dbReference type="AlphaFoldDB" id="A0A1C3KHY1"/>
<dbReference type="Proteomes" id="UP000243200">
    <property type="component" value="Unassembled WGS sequence"/>
</dbReference>
<gene>
    <name evidence="4" type="primary">PowCR01_000104400</name>
    <name evidence="4" type="ORF">POWCR01_000104400</name>
</gene>
<dbReference type="VEuPathDB" id="PlasmoDB:PocGH01_11034000"/>
<proteinExistence type="predicted"/>
<name>A0A1C3KHY1_PLAOA</name>
<feature type="transmembrane region" description="Helical" evidence="2">
    <location>
        <begin position="7"/>
        <end position="25"/>
    </location>
</feature>
<dbReference type="PROSITE" id="PS00022">
    <property type="entry name" value="EGF_1"/>
    <property type="match status" value="1"/>
</dbReference>
<organism evidence="4 5">
    <name type="scientific">Plasmodium ovale</name>
    <name type="common">malaria parasite P. ovale</name>
    <dbReference type="NCBI Taxonomy" id="36330"/>
    <lineage>
        <taxon>Eukaryota</taxon>
        <taxon>Sar</taxon>
        <taxon>Alveolata</taxon>
        <taxon>Apicomplexa</taxon>
        <taxon>Aconoidasida</taxon>
        <taxon>Haemosporida</taxon>
        <taxon>Plasmodiidae</taxon>
        <taxon>Plasmodium</taxon>
        <taxon>Plasmodium (Plasmodium)</taxon>
    </lineage>
</organism>
<dbReference type="OrthoDB" id="5953235at2759"/>
<feature type="disulfide bond" evidence="1">
    <location>
        <begin position="80"/>
        <end position="90"/>
    </location>
</feature>
<feature type="transmembrane region" description="Helical" evidence="2">
    <location>
        <begin position="194"/>
        <end position="216"/>
    </location>
</feature>
<dbReference type="EMBL" id="FLRJ01000332">
    <property type="protein sequence ID" value="SBT73332.1"/>
    <property type="molecule type" value="Genomic_DNA"/>
</dbReference>
<dbReference type="VEuPathDB" id="PlasmoDB:POWCR01_000104400"/>
<sequence length="236" mass="27390">MVIFSQLVFRILLLLYIYNKVLIFFCIDCNDKHNCKNGCYVLDDNKQVCLCNANEKGIYCREKWNVCDRDCNITGMNESCSIALCKKGTCVPTEKRPYYRCECGDFLMGKNCEIENNPCSFPETNPCLHGKCIFITKLNRIICKCDNGWTQKENQSSSMLNWGKETVEVPPPCDEQIKRGLSKYVVYHTPATYAMWWIIYVISVLVLFLCCCNMCFDFFSNSLLSYFTVFNSKKKE</sequence>
<dbReference type="SMART" id="SM00181">
    <property type="entry name" value="EGF"/>
    <property type="match status" value="3"/>
</dbReference>
<comment type="caution">
    <text evidence="1">Lacks conserved residue(s) required for the propagation of feature annotation.</text>
</comment>
<feature type="domain" description="EGF-like" evidence="3">
    <location>
        <begin position="76"/>
        <end position="113"/>
    </location>
</feature>
<feature type="disulfide bond" evidence="1">
    <location>
        <begin position="103"/>
        <end position="112"/>
    </location>
</feature>
<evidence type="ECO:0000313" key="5">
    <source>
        <dbReference type="Proteomes" id="UP000243200"/>
    </source>
</evidence>
<keyword evidence="1" id="KW-1015">Disulfide bond</keyword>
<dbReference type="InterPro" id="IPR000742">
    <property type="entry name" value="EGF"/>
</dbReference>
<dbReference type="PROSITE" id="PS50026">
    <property type="entry name" value="EGF_3"/>
    <property type="match status" value="1"/>
</dbReference>